<dbReference type="InterPro" id="IPR045596">
    <property type="entry name" value="DUF6459"/>
</dbReference>
<organism evidence="2 3">
    <name type="scientific">Nocardioides pocheonensis</name>
    <dbReference type="NCBI Taxonomy" id="661485"/>
    <lineage>
        <taxon>Bacteria</taxon>
        <taxon>Bacillati</taxon>
        <taxon>Actinomycetota</taxon>
        <taxon>Actinomycetes</taxon>
        <taxon>Propionibacteriales</taxon>
        <taxon>Nocardioidaceae</taxon>
        <taxon>Nocardioides</taxon>
    </lineage>
</organism>
<gene>
    <name evidence="2" type="ORF">EFL26_11400</name>
</gene>
<dbReference type="Pfam" id="PF20060">
    <property type="entry name" value="DUF6459"/>
    <property type="match status" value="1"/>
</dbReference>
<proteinExistence type="predicted"/>
<name>A0A3N0GM99_9ACTN</name>
<protein>
    <recommendedName>
        <fullName evidence="4">3-hydroxyacyl-CoA dehydrogenase</fullName>
    </recommendedName>
</protein>
<reference evidence="2 3" key="1">
    <citation type="submission" date="2018-11" db="EMBL/GenBank/DDBJ databases">
        <authorList>
            <person name="Li F."/>
        </authorList>
    </citation>
    <scope>NUCLEOTIDE SEQUENCE [LARGE SCALE GENOMIC DNA]</scope>
    <source>
        <strain evidence="2 3">Gsoil 818</strain>
    </source>
</reference>
<evidence type="ECO:0000256" key="1">
    <source>
        <dbReference type="SAM" id="MobiDB-lite"/>
    </source>
</evidence>
<feature type="region of interest" description="Disordered" evidence="1">
    <location>
        <begin position="1"/>
        <end position="31"/>
    </location>
</feature>
<evidence type="ECO:0000313" key="3">
    <source>
        <dbReference type="Proteomes" id="UP000279994"/>
    </source>
</evidence>
<comment type="caution">
    <text evidence="2">The sequence shown here is derived from an EMBL/GenBank/DDBJ whole genome shotgun (WGS) entry which is preliminary data.</text>
</comment>
<dbReference type="Proteomes" id="UP000279994">
    <property type="component" value="Unassembled WGS sequence"/>
</dbReference>
<dbReference type="EMBL" id="RJSF01000040">
    <property type="protein sequence ID" value="RNM13604.1"/>
    <property type="molecule type" value="Genomic_DNA"/>
</dbReference>
<evidence type="ECO:0008006" key="4">
    <source>
        <dbReference type="Google" id="ProtNLM"/>
    </source>
</evidence>
<accession>A0A3N0GM99</accession>
<evidence type="ECO:0000313" key="2">
    <source>
        <dbReference type="EMBL" id="RNM13604.1"/>
    </source>
</evidence>
<dbReference type="OrthoDB" id="3266345at2"/>
<sequence>MTAIATSLEPHVPPQAHPQAQPPVRRSHPRGVAEVRRIAAPRVAGDTMPVAQPQGLLALDLDGDRGPSVRPGLRLVTGVDRELDAFSTRFAQAVVEVIGGDRGVHQLMRWTTEDVYTDLMHRSHALQRATPGDQRLRRVRATVRSVHLFRPHDDAAELSIHVRHGQRSRAIAARIERIEGRWRCSVLDFG</sequence>
<dbReference type="AlphaFoldDB" id="A0A3N0GM99"/>
<dbReference type="RefSeq" id="WP_123223011.1">
    <property type="nucleotide sequence ID" value="NZ_RJSF01000040.1"/>
</dbReference>
<keyword evidence="3" id="KW-1185">Reference proteome</keyword>